<feature type="region of interest" description="Disordered" evidence="1">
    <location>
        <begin position="160"/>
        <end position="248"/>
    </location>
</feature>
<dbReference type="PANTHER" id="PTHR35140">
    <property type="entry name" value="MITOTIC CHECK POINT PROTEIN BFA1"/>
    <property type="match status" value="1"/>
</dbReference>
<proteinExistence type="predicted"/>
<gene>
    <name evidence="2" type="ORF">E3P99_03502</name>
</gene>
<dbReference type="Proteomes" id="UP000310189">
    <property type="component" value="Unassembled WGS sequence"/>
</dbReference>
<sequence>MQLFRWKLLHNSLKLADAEMKEDWDDDFELNQDARLEISNYDNDSDFDTSDDELDLVSLNRRLSLKPRNSTESSLPSSSSSSFTPSSSLLLHSSPTTSISDAHQSDDDDFLHDIHLPQNINLHSRLLQNLNKHPHESYEQDLDISNDVKLSPTRIQNSLLHRASSKKPRSSAPAKVSPAPPIRSIHRRGSLSSLPRSPSKYTNANTSQPTKQPGLRNAKSTFNFSQSRLTAPTASSLAKSKPVKMRPPSISIPAARVAMPSSARLLTKPRNLKPKKIWGDGSELEAFDDLSVTEQLEQHHSIPLTRTRSSMSGDEFSTIKARPSDTRSETRSDRSVSPSSSTIHRKQVKERPSLFNTFFDSRSRSPPSQTQPPPPPTIGQNRYAQPRTMRANSPITIPMPNSTVTAPTLSSEAKRRQRLHSHSSSTRSISPTSSQMLLPSIHQRTSEGGNGGSGSGSAKKTLRRSKRPTLIKQLGKEDQVKYVGDMKYDPVHRKWDGNNYEPALRELDSVRPALITHLNGAHTPNASFASAARSPNSSGNATSYLNQPNKVVGDMVFDPVRMCWLTNDDEDVFANLSSSSNSSRGSHITRDQTAMSVFHHDTITASGDTSIDTERAKIRATIPKQLIDECESTEETHAKDVQGWVPRGGIVDDRRYLYEIYVMSKKIAARK</sequence>
<feature type="region of interest" description="Disordered" evidence="1">
    <location>
        <begin position="298"/>
        <end position="471"/>
    </location>
</feature>
<comment type="caution">
    <text evidence="2">The sequence shown here is derived from an EMBL/GenBank/DDBJ whole genome shotgun (WGS) entry which is preliminary data.</text>
</comment>
<feature type="region of interest" description="Disordered" evidence="1">
    <location>
        <begin position="67"/>
        <end position="89"/>
    </location>
</feature>
<dbReference type="PANTHER" id="PTHR35140:SF1">
    <property type="entry name" value="MITOTIC CHECK POINT PROTEIN BFA1"/>
    <property type="match status" value="1"/>
</dbReference>
<keyword evidence="3" id="KW-1185">Reference proteome</keyword>
<dbReference type="GO" id="GO:0001100">
    <property type="term" value="P:negative regulation of exit from mitosis"/>
    <property type="evidence" value="ECO:0007669"/>
    <property type="project" value="InterPro"/>
</dbReference>
<feature type="compositionally biased region" description="Basic residues" evidence="1">
    <location>
        <begin position="460"/>
        <end position="469"/>
    </location>
</feature>
<dbReference type="EMBL" id="SPNW01000071">
    <property type="protein sequence ID" value="TIA86929.1"/>
    <property type="molecule type" value="Genomic_DNA"/>
</dbReference>
<accession>A0A4T0FFZ2</accession>
<dbReference type="OrthoDB" id="19159at2759"/>
<dbReference type="GO" id="GO:1990334">
    <property type="term" value="C:Bfa1-Bub2 complex"/>
    <property type="evidence" value="ECO:0007669"/>
    <property type="project" value="InterPro"/>
</dbReference>
<feature type="compositionally biased region" description="Low complexity" evidence="1">
    <location>
        <begin position="190"/>
        <end position="199"/>
    </location>
</feature>
<dbReference type="InterPro" id="IPR034586">
    <property type="entry name" value="Bfa1/Byr4"/>
</dbReference>
<evidence type="ECO:0000256" key="1">
    <source>
        <dbReference type="SAM" id="MobiDB-lite"/>
    </source>
</evidence>
<feature type="compositionally biased region" description="Low complexity" evidence="1">
    <location>
        <begin position="70"/>
        <end position="89"/>
    </location>
</feature>
<dbReference type="GO" id="GO:0044732">
    <property type="term" value="C:mitotic spindle pole body"/>
    <property type="evidence" value="ECO:0007669"/>
    <property type="project" value="TreeGrafter"/>
</dbReference>
<evidence type="ECO:0000313" key="3">
    <source>
        <dbReference type="Proteomes" id="UP000310189"/>
    </source>
</evidence>
<organism evidence="2 3">
    <name type="scientific">Wallemia hederae</name>
    <dbReference type="NCBI Taxonomy" id="1540922"/>
    <lineage>
        <taxon>Eukaryota</taxon>
        <taxon>Fungi</taxon>
        <taxon>Dikarya</taxon>
        <taxon>Basidiomycota</taxon>
        <taxon>Wallemiomycotina</taxon>
        <taxon>Wallemiomycetes</taxon>
        <taxon>Wallemiales</taxon>
        <taxon>Wallemiaceae</taxon>
        <taxon>Wallemia</taxon>
    </lineage>
</organism>
<protein>
    <submittedName>
        <fullName evidence="2">Uncharacterized protein</fullName>
    </submittedName>
</protein>
<feature type="compositionally biased region" description="Polar residues" evidence="1">
    <location>
        <begin position="218"/>
        <end position="238"/>
    </location>
</feature>
<feature type="compositionally biased region" description="Polar residues" evidence="1">
    <location>
        <begin position="390"/>
        <end position="411"/>
    </location>
</feature>
<feature type="compositionally biased region" description="Basic and acidic residues" evidence="1">
    <location>
        <begin position="322"/>
        <end position="334"/>
    </location>
</feature>
<feature type="compositionally biased region" description="Polar residues" evidence="1">
    <location>
        <begin position="200"/>
        <end position="211"/>
    </location>
</feature>
<dbReference type="AlphaFoldDB" id="A0A4T0FFZ2"/>
<evidence type="ECO:0000313" key="2">
    <source>
        <dbReference type="EMBL" id="TIA86929.1"/>
    </source>
</evidence>
<feature type="compositionally biased region" description="Low complexity" evidence="1">
    <location>
        <begin position="422"/>
        <end position="435"/>
    </location>
</feature>
<reference evidence="2 3" key="1">
    <citation type="submission" date="2019-03" db="EMBL/GenBank/DDBJ databases">
        <title>Sequencing 23 genomes of Wallemia ichthyophaga.</title>
        <authorList>
            <person name="Gostincar C."/>
        </authorList>
    </citation>
    <scope>NUCLEOTIDE SEQUENCE [LARGE SCALE GENOMIC DNA]</scope>
    <source>
        <strain evidence="2 3">EXF-5753</strain>
    </source>
</reference>
<dbReference type="GO" id="GO:0005096">
    <property type="term" value="F:GTPase activator activity"/>
    <property type="evidence" value="ECO:0007669"/>
    <property type="project" value="InterPro"/>
</dbReference>
<name>A0A4T0FFZ2_9BASI</name>